<evidence type="ECO:0000313" key="4">
    <source>
        <dbReference type="EMBL" id="GFP76029.1"/>
    </source>
</evidence>
<dbReference type="CDD" id="cd00093">
    <property type="entry name" value="HTH_XRE"/>
    <property type="match status" value="1"/>
</dbReference>
<sequence length="299" mass="34007">MRNLISINIKNLRKKNKYTQKQLSELLGVAQTTIANYENGIRIPDAEMLQKMADIFEISLDYLLGREERDSNMKGPAKLSEVYETDLENKENLYRNYLTFLLEGKSKAARGLVIECYEKGLPMGFIYFDIFEKALKEIGSLWESGKIDVWQEHFISEVTLDVMREVKAREKRKKRKSHSVIGVTAGPEQHNIGLKMVLDMLEIEGWNTVYLGSNVPVQSLIKAVDTEKPSLVAISVTMEYHLESAKFLIQAIKEEFKDSPPKIIIGGGAFKNNPELWKTTGADKFSSNTDDMLELMEGS</sequence>
<feature type="domain" description="HTH cro/C1-type" evidence="2">
    <location>
        <begin position="9"/>
        <end position="63"/>
    </location>
</feature>
<dbReference type="PROSITE" id="PS51332">
    <property type="entry name" value="B12_BINDING"/>
    <property type="match status" value="1"/>
</dbReference>
<dbReference type="Gene3D" id="3.40.50.280">
    <property type="entry name" value="Cobalamin-binding domain"/>
    <property type="match status" value="1"/>
</dbReference>
<evidence type="ECO:0000313" key="5">
    <source>
        <dbReference type="Proteomes" id="UP000580568"/>
    </source>
</evidence>
<dbReference type="InterPro" id="IPR003759">
    <property type="entry name" value="Cbl-bd_cap"/>
</dbReference>
<dbReference type="InterPro" id="IPR036724">
    <property type="entry name" value="Cobalamin-bd_sf"/>
</dbReference>
<keyword evidence="5" id="KW-1185">Reference proteome</keyword>
<dbReference type="InterPro" id="IPR001387">
    <property type="entry name" value="Cro/C1-type_HTH"/>
</dbReference>
<dbReference type="Proteomes" id="UP000580568">
    <property type="component" value="Unassembled WGS sequence"/>
</dbReference>
<dbReference type="GO" id="GO:0046872">
    <property type="term" value="F:metal ion binding"/>
    <property type="evidence" value="ECO:0007669"/>
    <property type="project" value="InterPro"/>
</dbReference>
<dbReference type="PROSITE" id="PS50943">
    <property type="entry name" value="HTH_CROC1"/>
    <property type="match status" value="1"/>
</dbReference>
<dbReference type="PANTHER" id="PTHR46558">
    <property type="entry name" value="TRACRIPTIONAL REGULATORY PROTEIN-RELATED-RELATED"/>
    <property type="match status" value="1"/>
</dbReference>
<proteinExistence type="predicted"/>
<dbReference type="Pfam" id="PF02607">
    <property type="entry name" value="B12-binding_2"/>
    <property type="match status" value="1"/>
</dbReference>
<dbReference type="SUPFAM" id="SSF52242">
    <property type="entry name" value="Cobalamin (vitamin B12)-binding domain"/>
    <property type="match status" value="1"/>
</dbReference>
<dbReference type="EMBL" id="BLZR01000001">
    <property type="protein sequence ID" value="GFP76029.1"/>
    <property type="molecule type" value="Genomic_DNA"/>
</dbReference>
<dbReference type="InterPro" id="IPR006158">
    <property type="entry name" value="Cobalamin-bd"/>
</dbReference>
<dbReference type="GO" id="GO:0031419">
    <property type="term" value="F:cobalamin binding"/>
    <property type="evidence" value="ECO:0007669"/>
    <property type="project" value="InterPro"/>
</dbReference>
<name>A0A6V8SFN1_9CLOT</name>
<evidence type="ECO:0000259" key="3">
    <source>
        <dbReference type="PROSITE" id="PS51332"/>
    </source>
</evidence>
<dbReference type="Pfam" id="PF01381">
    <property type="entry name" value="HTH_3"/>
    <property type="match status" value="1"/>
</dbReference>
<evidence type="ECO:0000256" key="1">
    <source>
        <dbReference type="ARBA" id="ARBA00023125"/>
    </source>
</evidence>
<comment type="caution">
    <text evidence="4">The sequence shown here is derived from an EMBL/GenBank/DDBJ whole genome shotgun (WGS) entry which is preliminary data.</text>
</comment>
<dbReference type="SUPFAM" id="SSF47413">
    <property type="entry name" value="lambda repressor-like DNA-binding domains"/>
    <property type="match status" value="1"/>
</dbReference>
<feature type="domain" description="B12-binding" evidence="3">
    <location>
        <begin position="177"/>
        <end position="299"/>
    </location>
</feature>
<protein>
    <submittedName>
        <fullName evidence="4">Uncharacterized protein</fullName>
    </submittedName>
</protein>
<accession>A0A6V8SFN1</accession>
<gene>
    <name evidence="4" type="ORF">bsdtw1_02123</name>
</gene>
<dbReference type="Gene3D" id="1.10.260.40">
    <property type="entry name" value="lambda repressor-like DNA-binding domains"/>
    <property type="match status" value="1"/>
</dbReference>
<evidence type="ECO:0000259" key="2">
    <source>
        <dbReference type="PROSITE" id="PS50943"/>
    </source>
</evidence>
<dbReference type="Gene3D" id="1.10.1240.10">
    <property type="entry name" value="Methionine synthase domain"/>
    <property type="match status" value="1"/>
</dbReference>
<dbReference type="GO" id="GO:0003677">
    <property type="term" value="F:DNA binding"/>
    <property type="evidence" value="ECO:0007669"/>
    <property type="project" value="UniProtKB-KW"/>
</dbReference>
<dbReference type="RefSeq" id="WP_183277489.1">
    <property type="nucleotide sequence ID" value="NZ_BLZR01000001.1"/>
</dbReference>
<dbReference type="Pfam" id="PF02310">
    <property type="entry name" value="B12-binding"/>
    <property type="match status" value="1"/>
</dbReference>
<dbReference type="AlphaFoldDB" id="A0A6V8SFN1"/>
<reference evidence="4 5" key="1">
    <citation type="submission" date="2020-07" db="EMBL/GenBank/DDBJ databases">
        <title>A new beta-1,3-glucan-decomposing anaerobic bacterium isolated from anoxic soil subjected to biological soil disinfestation.</title>
        <authorList>
            <person name="Ueki A."/>
            <person name="Tonouchi A."/>
        </authorList>
    </citation>
    <scope>NUCLEOTIDE SEQUENCE [LARGE SCALE GENOMIC DNA]</scope>
    <source>
        <strain evidence="4 5">TW1</strain>
    </source>
</reference>
<dbReference type="InterPro" id="IPR010982">
    <property type="entry name" value="Lambda_DNA-bd_dom_sf"/>
</dbReference>
<dbReference type="PANTHER" id="PTHR46558:SF14">
    <property type="entry name" value="HTH-TYPE TRANSCRIPTIONAL REGULATOR ANSR"/>
    <property type="match status" value="1"/>
</dbReference>
<keyword evidence="1" id="KW-0238">DNA-binding</keyword>
<dbReference type="InterPro" id="IPR036594">
    <property type="entry name" value="Meth_synthase_dom"/>
</dbReference>
<dbReference type="SMART" id="SM00530">
    <property type="entry name" value="HTH_XRE"/>
    <property type="match status" value="1"/>
</dbReference>
<organism evidence="4 5">
    <name type="scientific">Clostridium fungisolvens</name>
    <dbReference type="NCBI Taxonomy" id="1604897"/>
    <lineage>
        <taxon>Bacteria</taxon>
        <taxon>Bacillati</taxon>
        <taxon>Bacillota</taxon>
        <taxon>Clostridia</taxon>
        <taxon>Eubacteriales</taxon>
        <taxon>Clostridiaceae</taxon>
        <taxon>Clostridium</taxon>
    </lineage>
</organism>